<gene>
    <name evidence="1" type="primary">jg6020</name>
    <name evidence="1" type="ORF">PAEG_LOCUS27869</name>
</gene>
<dbReference type="AlphaFoldDB" id="A0A8S4SPU8"/>
<protein>
    <submittedName>
        <fullName evidence="1">Jg6020 protein</fullName>
    </submittedName>
</protein>
<comment type="caution">
    <text evidence="1">The sequence shown here is derived from an EMBL/GenBank/DDBJ whole genome shotgun (WGS) entry which is preliminary data.</text>
</comment>
<keyword evidence="2" id="KW-1185">Reference proteome</keyword>
<accession>A0A8S4SPU8</accession>
<name>A0A8S4SPU8_9NEOP</name>
<reference evidence="1" key="1">
    <citation type="submission" date="2022-03" db="EMBL/GenBank/DDBJ databases">
        <authorList>
            <person name="Lindestad O."/>
        </authorList>
    </citation>
    <scope>NUCLEOTIDE SEQUENCE</scope>
</reference>
<dbReference type="Proteomes" id="UP000838756">
    <property type="component" value="Unassembled WGS sequence"/>
</dbReference>
<evidence type="ECO:0000313" key="2">
    <source>
        <dbReference type="Proteomes" id="UP000838756"/>
    </source>
</evidence>
<sequence length="82" mass="9211">MSGASLSVNRWKLRSSSRWYSRCSLLIRFLFLRSASWHLRRRTVSTAGQQASADQRVCPDSPDLVIAVSGSHTGKENLQYGL</sequence>
<organism evidence="1 2">
    <name type="scientific">Pararge aegeria aegeria</name>
    <dbReference type="NCBI Taxonomy" id="348720"/>
    <lineage>
        <taxon>Eukaryota</taxon>
        <taxon>Metazoa</taxon>
        <taxon>Ecdysozoa</taxon>
        <taxon>Arthropoda</taxon>
        <taxon>Hexapoda</taxon>
        <taxon>Insecta</taxon>
        <taxon>Pterygota</taxon>
        <taxon>Neoptera</taxon>
        <taxon>Endopterygota</taxon>
        <taxon>Lepidoptera</taxon>
        <taxon>Glossata</taxon>
        <taxon>Ditrysia</taxon>
        <taxon>Papilionoidea</taxon>
        <taxon>Nymphalidae</taxon>
        <taxon>Satyrinae</taxon>
        <taxon>Satyrini</taxon>
        <taxon>Parargina</taxon>
        <taxon>Pararge</taxon>
    </lineage>
</organism>
<dbReference type="EMBL" id="CAKXAJ010026550">
    <property type="protein sequence ID" value="CAH2269888.1"/>
    <property type="molecule type" value="Genomic_DNA"/>
</dbReference>
<proteinExistence type="predicted"/>
<evidence type="ECO:0000313" key="1">
    <source>
        <dbReference type="EMBL" id="CAH2269888.1"/>
    </source>
</evidence>